<keyword evidence="2" id="KW-1185">Reference proteome</keyword>
<sequence length="114" mass="13700">MYYINKTYLYSKKNIAGFEILDKEDENFRMLLQVDEAIKFIQDQSGKIYNAVVYVKGKDNFGRNIYDIKADGQNLKDLKDRDIIFNLAIIFNDRSKYYEEYKELFLKYLCVINF</sequence>
<reference evidence="1 2" key="1">
    <citation type="submission" date="2021-06" db="EMBL/GenBank/DDBJ databases">
        <authorList>
            <person name="Sun Q."/>
            <person name="Li D."/>
        </authorList>
    </citation>
    <scope>NUCLEOTIDE SEQUENCE [LARGE SCALE GENOMIC DNA]</scope>
    <source>
        <strain evidence="1 2">N19</strain>
    </source>
</reference>
<evidence type="ECO:0008006" key="3">
    <source>
        <dbReference type="Google" id="ProtNLM"/>
    </source>
</evidence>
<evidence type="ECO:0000313" key="1">
    <source>
        <dbReference type="EMBL" id="MBU5337167.1"/>
    </source>
</evidence>
<accession>A0ABS6DZI2</accession>
<gene>
    <name evidence="1" type="ORF">KQI20_12010</name>
</gene>
<proteinExistence type="predicted"/>
<dbReference type="RefSeq" id="WP_216571518.1">
    <property type="nucleotide sequence ID" value="NZ_JAHLOQ010000041.1"/>
</dbReference>
<comment type="caution">
    <text evidence="1">The sequence shown here is derived from an EMBL/GenBank/DDBJ whole genome shotgun (WGS) entry which is preliminary data.</text>
</comment>
<protein>
    <recommendedName>
        <fullName evidence="3">TNase-like domain-containing protein</fullName>
    </recommendedName>
</protein>
<evidence type="ECO:0000313" key="2">
    <source>
        <dbReference type="Proteomes" id="UP001196301"/>
    </source>
</evidence>
<organism evidence="1 2">
    <name type="scientific">Intestinibacter bartlettii</name>
    <dbReference type="NCBI Taxonomy" id="261299"/>
    <lineage>
        <taxon>Bacteria</taxon>
        <taxon>Bacillati</taxon>
        <taxon>Bacillota</taxon>
        <taxon>Clostridia</taxon>
        <taxon>Peptostreptococcales</taxon>
        <taxon>Peptostreptococcaceae</taxon>
        <taxon>Intestinibacter</taxon>
    </lineage>
</organism>
<dbReference type="Proteomes" id="UP001196301">
    <property type="component" value="Unassembled WGS sequence"/>
</dbReference>
<name>A0ABS6DZI2_9FIRM</name>
<dbReference type="EMBL" id="JAHLOQ010000041">
    <property type="protein sequence ID" value="MBU5337167.1"/>
    <property type="molecule type" value="Genomic_DNA"/>
</dbReference>